<proteinExistence type="predicted"/>
<dbReference type="EMBL" id="JAUCMV010000003">
    <property type="protein sequence ID" value="KAK0411624.1"/>
    <property type="molecule type" value="Genomic_DNA"/>
</dbReference>
<reference evidence="1" key="1">
    <citation type="submission" date="2023-06" db="EMBL/GenBank/DDBJ databases">
        <title>Genomic analysis of the entomopathogenic nematode Steinernema hermaphroditum.</title>
        <authorList>
            <person name="Schwarz E.M."/>
            <person name="Heppert J.K."/>
            <person name="Baniya A."/>
            <person name="Schwartz H.T."/>
            <person name="Tan C.-H."/>
            <person name="Antoshechkin I."/>
            <person name="Sternberg P.W."/>
            <person name="Goodrich-Blair H."/>
            <person name="Dillman A.R."/>
        </authorList>
    </citation>
    <scope>NUCLEOTIDE SEQUENCE</scope>
    <source>
        <strain evidence="1">PS9179</strain>
        <tissue evidence="1">Whole animal</tissue>
    </source>
</reference>
<comment type="caution">
    <text evidence="1">The sequence shown here is derived from an EMBL/GenBank/DDBJ whole genome shotgun (WGS) entry which is preliminary data.</text>
</comment>
<name>A0AA39HVK6_9BILA</name>
<evidence type="ECO:0000313" key="2">
    <source>
        <dbReference type="Proteomes" id="UP001175271"/>
    </source>
</evidence>
<dbReference type="AlphaFoldDB" id="A0AA39HVK6"/>
<evidence type="ECO:0000313" key="1">
    <source>
        <dbReference type="EMBL" id="KAK0411624.1"/>
    </source>
</evidence>
<dbReference type="Proteomes" id="UP001175271">
    <property type="component" value="Unassembled WGS sequence"/>
</dbReference>
<sequence>MASFSVPLGALFTGFFLLSTLLICVCAYCTSVSAFFVRLFCPKPSEEDFVHDYVLVPTLDHHSAHIWANPNAQGSRPPSPCFVSTV</sequence>
<accession>A0AA39HVK6</accession>
<keyword evidence="2" id="KW-1185">Reference proteome</keyword>
<organism evidence="1 2">
    <name type="scientific">Steinernema hermaphroditum</name>
    <dbReference type="NCBI Taxonomy" id="289476"/>
    <lineage>
        <taxon>Eukaryota</taxon>
        <taxon>Metazoa</taxon>
        <taxon>Ecdysozoa</taxon>
        <taxon>Nematoda</taxon>
        <taxon>Chromadorea</taxon>
        <taxon>Rhabditida</taxon>
        <taxon>Tylenchina</taxon>
        <taxon>Panagrolaimomorpha</taxon>
        <taxon>Strongyloidoidea</taxon>
        <taxon>Steinernematidae</taxon>
        <taxon>Steinernema</taxon>
    </lineage>
</organism>
<protein>
    <submittedName>
        <fullName evidence="1">Uncharacterized protein</fullName>
    </submittedName>
</protein>
<gene>
    <name evidence="1" type="ORF">QR680_005754</name>
</gene>